<evidence type="ECO:0000259" key="4">
    <source>
        <dbReference type="Pfam" id="PF00849"/>
    </source>
</evidence>
<proteinExistence type="inferred from homology"/>
<dbReference type="GO" id="GO:0003723">
    <property type="term" value="F:RNA binding"/>
    <property type="evidence" value="ECO:0007669"/>
    <property type="project" value="UniProtKB-KW"/>
</dbReference>
<dbReference type="Gene3D" id="3.10.290.10">
    <property type="entry name" value="RNA-binding S4 domain"/>
    <property type="match status" value="1"/>
</dbReference>
<protein>
    <submittedName>
        <fullName evidence="5">Pseudouridine synthase</fullName>
        <ecNumber evidence="5">5.4.99.23</ecNumber>
    </submittedName>
</protein>
<evidence type="ECO:0000256" key="1">
    <source>
        <dbReference type="ARBA" id="ARBA00010876"/>
    </source>
</evidence>
<evidence type="ECO:0000256" key="2">
    <source>
        <dbReference type="ARBA" id="ARBA00023235"/>
    </source>
</evidence>
<dbReference type="PANTHER" id="PTHR21600:SF44">
    <property type="entry name" value="RIBOSOMAL LARGE SUBUNIT PSEUDOURIDINE SYNTHASE D"/>
    <property type="match status" value="1"/>
</dbReference>
<dbReference type="Gene3D" id="3.30.2350.10">
    <property type="entry name" value="Pseudouridine synthase"/>
    <property type="match status" value="1"/>
</dbReference>
<dbReference type="SUPFAM" id="SSF55174">
    <property type="entry name" value="Alpha-L RNA-binding motif"/>
    <property type="match status" value="1"/>
</dbReference>
<dbReference type="PROSITE" id="PS50889">
    <property type="entry name" value="S4"/>
    <property type="match status" value="1"/>
</dbReference>
<dbReference type="EMBL" id="LGGO01000001">
    <property type="protein sequence ID" value="KUK77882.1"/>
    <property type="molecule type" value="Genomic_DNA"/>
</dbReference>
<dbReference type="InterPro" id="IPR050188">
    <property type="entry name" value="RluA_PseudoU_synthase"/>
</dbReference>
<dbReference type="InterPro" id="IPR036986">
    <property type="entry name" value="S4_RNA-bd_sf"/>
</dbReference>
<evidence type="ECO:0000313" key="6">
    <source>
        <dbReference type="Proteomes" id="UP000053904"/>
    </source>
</evidence>
<dbReference type="CDD" id="cd00165">
    <property type="entry name" value="S4"/>
    <property type="match status" value="1"/>
</dbReference>
<name>A0A101HJD0_9BACT</name>
<feature type="domain" description="Pseudouridine synthase RsuA/RluA-like" evidence="4">
    <location>
        <begin position="97"/>
        <end position="275"/>
    </location>
</feature>
<keyword evidence="3" id="KW-0694">RNA-binding</keyword>
<comment type="caution">
    <text evidence="5">The sequence shown here is derived from an EMBL/GenBank/DDBJ whole genome shotgun (WGS) entry which is preliminary data.</text>
</comment>
<dbReference type="PATRIC" id="fig|1641389.3.peg.560"/>
<dbReference type="AlphaFoldDB" id="A0A101HJD0"/>
<gene>
    <name evidence="5" type="ORF">XD93_0017</name>
</gene>
<dbReference type="InterPro" id="IPR006145">
    <property type="entry name" value="PsdUridine_synth_RsuA/RluA"/>
</dbReference>
<evidence type="ECO:0000256" key="3">
    <source>
        <dbReference type="PROSITE-ProRule" id="PRU00182"/>
    </source>
</evidence>
<dbReference type="PANTHER" id="PTHR21600">
    <property type="entry name" value="MITOCHONDRIAL RNA PSEUDOURIDINE SYNTHASE"/>
    <property type="match status" value="1"/>
</dbReference>
<dbReference type="Proteomes" id="UP000053904">
    <property type="component" value="Unassembled WGS sequence"/>
</dbReference>
<organism evidence="5 6">
    <name type="scientific">candidate division WS6 bacterium 34_10</name>
    <dbReference type="NCBI Taxonomy" id="1641389"/>
    <lineage>
        <taxon>Bacteria</taxon>
        <taxon>Candidatus Dojkabacteria</taxon>
    </lineage>
</organism>
<keyword evidence="2 5" id="KW-0413">Isomerase</keyword>
<dbReference type="SUPFAM" id="SSF55120">
    <property type="entry name" value="Pseudouridine synthase"/>
    <property type="match status" value="1"/>
</dbReference>
<sequence>MKVTVDSTDHGKRVDKFVELKLKDMGFKQVTRSMIKDDIAQGVDVNGTEANPSYRLKVGDILEINRGYWEEFFESKDFSEDIEPEKGDLNILFEDNDLIVLFKPKGLVVHPGVGNRDGTLANYLKYYLQSKGEFDNSMDRAGIVHRLDKGVSGLMVVAKNKVVQEKLKKQFAQREVEKIYMADVEKFKSSELSLIEPKKIDKAIKQIEEGEINYDNWFEAKGYIGRDKRDRYKMVFKLYEFGGSKPAKSYILPLKDNKLLIRIVTGRMHQIRATLKYYGYYIKGDTLYNPNTRGNNSDEIMLESIYLSFKHPVTEEKISFVNID</sequence>
<dbReference type="CDD" id="cd02869">
    <property type="entry name" value="PseudoU_synth_RluA_like"/>
    <property type="match status" value="1"/>
</dbReference>
<dbReference type="GO" id="GO:0160140">
    <property type="term" value="F:23S rRNA pseudouridine(1911/1915/1917) synthase activity"/>
    <property type="evidence" value="ECO:0007669"/>
    <property type="project" value="UniProtKB-EC"/>
</dbReference>
<evidence type="ECO:0000313" key="5">
    <source>
        <dbReference type="EMBL" id="KUK77882.1"/>
    </source>
</evidence>
<dbReference type="InterPro" id="IPR006224">
    <property type="entry name" value="PsdUridine_synth_RluA-like_CS"/>
</dbReference>
<dbReference type="InterPro" id="IPR020103">
    <property type="entry name" value="PsdUridine_synth_cat_dom_sf"/>
</dbReference>
<dbReference type="EC" id="5.4.99.23" evidence="5"/>
<reference evidence="6" key="1">
    <citation type="journal article" date="2015" name="MBio">
        <title>Genome-Resolved Metagenomic Analysis Reveals Roles for Candidate Phyla and Other Microbial Community Members in Biogeochemical Transformations in Oil Reservoirs.</title>
        <authorList>
            <person name="Hu P."/>
            <person name="Tom L."/>
            <person name="Singh A."/>
            <person name="Thomas B.C."/>
            <person name="Baker B.J."/>
            <person name="Piceno Y.M."/>
            <person name="Andersen G.L."/>
            <person name="Banfield J.F."/>
        </authorList>
    </citation>
    <scope>NUCLEOTIDE SEQUENCE [LARGE SCALE GENOMIC DNA]</scope>
</reference>
<dbReference type="Pfam" id="PF00849">
    <property type="entry name" value="PseudoU_synth_2"/>
    <property type="match status" value="1"/>
</dbReference>
<comment type="similarity">
    <text evidence="1">Belongs to the pseudouridine synthase RluA family.</text>
</comment>
<accession>A0A101HJD0</accession>
<dbReference type="PROSITE" id="PS01129">
    <property type="entry name" value="PSI_RLU"/>
    <property type="match status" value="1"/>
</dbReference>
<dbReference type="GO" id="GO:0000455">
    <property type="term" value="P:enzyme-directed rRNA pseudouridine synthesis"/>
    <property type="evidence" value="ECO:0007669"/>
    <property type="project" value="TreeGrafter"/>
</dbReference>